<dbReference type="EC" id="2.1.1.297" evidence="1"/>
<dbReference type="InterPro" id="IPR040758">
    <property type="entry name" value="PrmC_N"/>
</dbReference>
<protein>
    <recommendedName>
        <fullName evidence="1">peptide chain release factor N(5)-glutamine methyltransferase</fullName>
        <ecNumber evidence="1">2.1.1.297</ecNumber>
    </recommendedName>
</protein>
<dbReference type="NCBIfam" id="TIGR00536">
    <property type="entry name" value="hemK_fam"/>
    <property type="match status" value="1"/>
</dbReference>
<dbReference type="InterPro" id="IPR004556">
    <property type="entry name" value="HemK-like"/>
</dbReference>
<dbReference type="EMBL" id="AEPE02000002">
    <property type="protein sequence ID" value="EFZ37900.1"/>
    <property type="molecule type" value="Genomic_DNA"/>
</dbReference>
<dbReference type="InterPro" id="IPR029063">
    <property type="entry name" value="SAM-dependent_MTases_sf"/>
</dbReference>
<dbReference type="Gene3D" id="1.10.8.10">
    <property type="entry name" value="DNA helicase RuvA subunit, C-terminal domain"/>
    <property type="match status" value="1"/>
</dbReference>
<dbReference type="PANTHER" id="PTHR18895">
    <property type="entry name" value="HEMK METHYLTRANSFERASE"/>
    <property type="match status" value="1"/>
</dbReference>
<evidence type="ECO:0000313" key="9">
    <source>
        <dbReference type="Proteomes" id="UP000005580"/>
    </source>
</evidence>
<dbReference type="eggNOG" id="COG2890">
    <property type="taxonomic scope" value="Bacteria"/>
</dbReference>
<dbReference type="InterPro" id="IPR002052">
    <property type="entry name" value="DNA_methylase_N6_adenine_CS"/>
</dbReference>
<dbReference type="Pfam" id="PF05175">
    <property type="entry name" value="MTS"/>
    <property type="match status" value="1"/>
</dbReference>
<gene>
    <name evidence="8" type="primary">prmC</name>
    <name evidence="8" type="ORF">HMPREF0663_10269</name>
</gene>
<feature type="domain" description="Methyltransferase small" evidence="6">
    <location>
        <begin position="107"/>
        <end position="189"/>
    </location>
</feature>
<evidence type="ECO:0000256" key="1">
    <source>
        <dbReference type="ARBA" id="ARBA00012771"/>
    </source>
</evidence>
<dbReference type="GO" id="GO:0032259">
    <property type="term" value="P:methylation"/>
    <property type="evidence" value="ECO:0007669"/>
    <property type="project" value="UniProtKB-KW"/>
</dbReference>
<dbReference type="PANTHER" id="PTHR18895:SF74">
    <property type="entry name" value="MTRF1L RELEASE FACTOR GLUTAMINE METHYLTRANSFERASE"/>
    <property type="match status" value="1"/>
</dbReference>
<dbReference type="PROSITE" id="PS00092">
    <property type="entry name" value="N6_MTASE"/>
    <property type="match status" value="1"/>
</dbReference>
<dbReference type="STRING" id="28134.SAMN05444288_0586"/>
<evidence type="ECO:0000259" key="7">
    <source>
        <dbReference type="Pfam" id="PF17827"/>
    </source>
</evidence>
<dbReference type="AlphaFoldDB" id="E7RMB9"/>
<comment type="catalytic activity">
    <reaction evidence="5">
        <text>L-glutaminyl-[peptide chain release factor] + S-adenosyl-L-methionine = N(5)-methyl-L-glutaminyl-[peptide chain release factor] + S-adenosyl-L-homocysteine + H(+)</text>
        <dbReference type="Rhea" id="RHEA:42896"/>
        <dbReference type="Rhea" id="RHEA-COMP:10271"/>
        <dbReference type="Rhea" id="RHEA-COMP:10272"/>
        <dbReference type="ChEBI" id="CHEBI:15378"/>
        <dbReference type="ChEBI" id="CHEBI:30011"/>
        <dbReference type="ChEBI" id="CHEBI:57856"/>
        <dbReference type="ChEBI" id="CHEBI:59789"/>
        <dbReference type="ChEBI" id="CHEBI:61891"/>
        <dbReference type="EC" id="2.1.1.297"/>
    </reaction>
</comment>
<dbReference type="NCBIfam" id="TIGR03534">
    <property type="entry name" value="RF_mod_PrmC"/>
    <property type="match status" value="1"/>
</dbReference>
<comment type="caution">
    <text evidence="8">The sequence shown here is derived from an EMBL/GenBank/DDBJ whole genome shotgun (WGS) entry which is preliminary data.</text>
</comment>
<dbReference type="HOGENOM" id="CLU_018398_3_2_10"/>
<name>E7RMB9_9BACT</name>
<dbReference type="CDD" id="cd02440">
    <property type="entry name" value="AdoMet_MTases"/>
    <property type="match status" value="1"/>
</dbReference>
<dbReference type="InterPro" id="IPR007848">
    <property type="entry name" value="Small_mtfrase_dom"/>
</dbReference>
<dbReference type="InterPro" id="IPR019874">
    <property type="entry name" value="RF_methyltr_PrmC"/>
</dbReference>
<sequence length="276" mass="30998">MTYNEIWQQLTPLYDNNEAKAIVRMLLEMQFGLSWADVICGKVTQLGAENALLLQQMIGRLAKGEPVQYVMGRAEFANRIFSVTQGVLIPRPETAELCAWITHETPEDATVLDVGCGSGCIAVTLALNIHGAHVVAWDISDEALHIAESNAQALHARVDIVRQDALIPPADVEKWDVVVSNPPYICERERGAMARNVLDYEPDTALFVPDNDPLLFYRAIAEYAAKALKRGGTLYFELNPLHADEVKRMLYEQHFAAIESRHDMFGKERFIKAIRY</sequence>
<evidence type="ECO:0000256" key="3">
    <source>
        <dbReference type="ARBA" id="ARBA00022679"/>
    </source>
</evidence>
<keyword evidence="9" id="KW-1185">Reference proteome</keyword>
<dbReference type="InterPro" id="IPR050320">
    <property type="entry name" value="N5-glutamine_MTase"/>
</dbReference>
<keyword evidence="3 8" id="KW-0808">Transferase</keyword>
<keyword evidence="4" id="KW-0949">S-adenosyl-L-methionine</keyword>
<evidence type="ECO:0000259" key="6">
    <source>
        <dbReference type="Pfam" id="PF05175"/>
    </source>
</evidence>
<accession>E7RMB9</accession>
<dbReference type="Proteomes" id="UP000005580">
    <property type="component" value="Unassembled WGS sequence"/>
</dbReference>
<dbReference type="GO" id="GO:0102559">
    <property type="term" value="F:peptide chain release factor N(5)-glutamine methyltransferase activity"/>
    <property type="evidence" value="ECO:0007669"/>
    <property type="project" value="UniProtKB-EC"/>
</dbReference>
<dbReference type="GO" id="GO:0003676">
    <property type="term" value="F:nucleic acid binding"/>
    <property type="evidence" value="ECO:0007669"/>
    <property type="project" value="InterPro"/>
</dbReference>
<evidence type="ECO:0000256" key="2">
    <source>
        <dbReference type="ARBA" id="ARBA00022603"/>
    </source>
</evidence>
<keyword evidence="2 8" id="KW-0489">Methyltransferase</keyword>
<reference evidence="8" key="1">
    <citation type="submission" date="2011-01" db="EMBL/GenBank/DDBJ databases">
        <authorList>
            <person name="Muzny D."/>
            <person name="Qin X."/>
            <person name="Buhay C."/>
            <person name="Dugan-Rocha S."/>
            <person name="Ding Y."/>
            <person name="Chen G."/>
            <person name="Hawes A."/>
            <person name="Holder M."/>
            <person name="Jhangiani S."/>
            <person name="Johnson A."/>
            <person name="Khan Z."/>
            <person name="Li Z."/>
            <person name="Liu W."/>
            <person name="Liu X."/>
            <person name="Perez L."/>
            <person name="Shen H."/>
            <person name="Wang Q."/>
            <person name="Watt J."/>
            <person name="Xi L."/>
            <person name="Xin Y."/>
            <person name="Zhou J."/>
            <person name="Deng J."/>
            <person name="Jiang H."/>
            <person name="Liu Y."/>
            <person name="Qu J."/>
            <person name="Song X.-Z."/>
            <person name="Zhang L."/>
            <person name="Villasana D."/>
            <person name="Johnson A."/>
            <person name="Liu J."/>
            <person name="Liyanage D."/>
            <person name="Lorensuhewa L."/>
            <person name="Robinson T."/>
            <person name="Song A."/>
            <person name="Song B.-B."/>
            <person name="Dinh H."/>
            <person name="Thornton R."/>
            <person name="Coyle M."/>
            <person name="Francisco L."/>
            <person name="Jackson L."/>
            <person name="Javaid M."/>
            <person name="Korchina V."/>
            <person name="Kovar C."/>
            <person name="Mata R."/>
            <person name="Mathew T."/>
            <person name="Ngo R."/>
            <person name="Nguyen L."/>
            <person name="Nguyen N."/>
            <person name="Okwuonu G."/>
            <person name="Ongeri F."/>
            <person name="Pham C."/>
            <person name="Simmons D."/>
            <person name="Wilczek-Boney K."/>
            <person name="Hale W."/>
            <person name="Jakkamsetti A."/>
            <person name="Pham P."/>
            <person name="Ruth R."/>
            <person name="San Lucas F."/>
            <person name="Warren J."/>
            <person name="Zhang J."/>
            <person name="Zhao Z."/>
            <person name="Zhou C."/>
            <person name="Zhu D."/>
            <person name="Lee S."/>
            <person name="Bess C."/>
            <person name="Blankenburg K."/>
            <person name="Forbes L."/>
            <person name="Fu Q."/>
            <person name="Gubbala S."/>
            <person name="Hirani K."/>
            <person name="Jayaseelan J.C."/>
            <person name="Lara F."/>
            <person name="Munidasa M."/>
            <person name="Palculict T."/>
            <person name="Patil S."/>
            <person name="Pu L.-L."/>
            <person name="Saada N."/>
            <person name="Tang L."/>
            <person name="Weissenberger G."/>
            <person name="Zhu Y."/>
            <person name="Hemphill L."/>
            <person name="Shang Y."/>
            <person name="Youmans B."/>
            <person name="Ayvaz T."/>
            <person name="Ross M."/>
            <person name="Santibanez J."/>
            <person name="Aqrawi P."/>
            <person name="Gross S."/>
            <person name="Joshi V."/>
            <person name="Fowler G."/>
            <person name="Nazareth L."/>
            <person name="Reid J."/>
            <person name="Worley K."/>
            <person name="Petrosino J."/>
            <person name="Highlander S."/>
            <person name="Gibbs R."/>
        </authorList>
    </citation>
    <scope>NUCLEOTIDE SEQUENCE [LARGE SCALE GENOMIC DNA]</scope>
    <source>
        <strain evidence="8">ATCC 33269</strain>
    </source>
</reference>
<dbReference type="Pfam" id="PF17827">
    <property type="entry name" value="PrmC_N"/>
    <property type="match status" value="1"/>
</dbReference>
<feature type="domain" description="Release factor glutamine methyltransferase N-terminal" evidence="7">
    <location>
        <begin position="17"/>
        <end position="72"/>
    </location>
</feature>
<proteinExistence type="predicted"/>
<dbReference type="RefSeq" id="WP_004368949.1">
    <property type="nucleotide sequence ID" value="NZ_GL833119.1"/>
</dbReference>
<dbReference type="SUPFAM" id="SSF53335">
    <property type="entry name" value="S-adenosyl-L-methionine-dependent methyltransferases"/>
    <property type="match status" value="1"/>
</dbReference>
<evidence type="ECO:0000256" key="4">
    <source>
        <dbReference type="ARBA" id="ARBA00022691"/>
    </source>
</evidence>
<organism evidence="8 9">
    <name type="scientific">Hoylesella oralis ATCC 33269</name>
    <dbReference type="NCBI Taxonomy" id="873533"/>
    <lineage>
        <taxon>Bacteria</taxon>
        <taxon>Pseudomonadati</taxon>
        <taxon>Bacteroidota</taxon>
        <taxon>Bacteroidia</taxon>
        <taxon>Bacteroidales</taxon>
        <taxon>Prevotellaceae</taxon>
        <taxon>Hoylesella</taxon>
    </lineage>
</organism>
<evidence type="ECO:0000256" key="5">
    <source>
        <dbReference type="ARBA" id="ARBA00048391"/>
    </source>
</evidence>
<evidence type="ECO:0000313" key="8">
    <source>
        <dbReference type="EMBL" id="EFZ37900.1"/>
    </source>
</evidence>
<dbReference type="Gene3D" id="3.40.50.150">
    <property type="entry name" value="Vaccinia Virus protein VP39"/>
    <property type="match status" value="1"/>
</dbReference>